<dbReference type="InterPro" id="IPR043129">
    <property type="entry name" value="ATPase_NBD"/>
</dbReference>
<dbReference type="InterPro" id="IPR020902">
    <property type="entry name" value="Actin/actin-like_CS"/>
</dbReference>
<dbReference type="InterPro" id="IPR004000">
    <property type="entry name" value="Actin"/>
</dbReference>
<dbReference type="STRING" id="139420.A0A371DKW4"/>
<name>A0A371DKW4_9APHY</name>
<dbReference type="CDD" id="cd13395">
    <property type="entry name" value="ASKHA_NBD_Arp4_ACTL6-like"/>
    <property type="match status" value="1"/>
</dbReference>
<dbReference type="SUPFAM" id="SSF53067">
    <property type="entry name" value="Actin-like ATPase domain"/>
    <property type="match status" value="2"/>
</dbReference>
<dbReference type="FunFam" id="3.30.420.40:FF:000058">
    <property type="entry name" value="Putative actin-related protein 5"/>
    <property type="match status" value="1"/>
</dbReference>
<proteinExistence type="inferred from homology"/>
<dbReference type="Gene3D" id="3.90.640.10">
    <property type="entry name" value="Actin, Chain A, domain 4"/>
    <property type="match status" value="1"/>
</dbReference>
<dbReference type="AlphaFoldDB" id="A0A371DKW4"/>
<protein>
    <submittedName>
        <fullName evidence="2">Actin-like protein Arp4p</fullName>
    </submittedName>
</protein>
<keyword evidence="3" id="KW-1185">Reference proteome</keyword>
<dbReference type="SMART" id="SM00268">
    <property type="entry name" value="ACTIN"/>
    <property type="match status" value="1"/>
</dbReference>
<dbReference type="PROSITE" id="PS01132">
    <property type="entry name" value="ACTINS_ACT_LIKE"/>
    <property type="match status" value="1"/>
</dbReference>
<dbReference type="PANTHER" id="PTHR11937">
    <property type="entry name" value="ACTIN"/>
    <property type="match status" value="1"/>
</dbReference>
<dbReference type="EMBL" id="KZ857388">
    <property type="protein sequence ID" value="RDX53169.1"/>
    <property type="molecule type" value="Genomic_DNA"/>
</dbReference>
<dbReference type="FunFam" id="3.30.420.40:FF:000050">
    <property type="entry name" value="Actin, alpha skeletal muscle"/>
    <property type="match status" value="1"/>
</dbReference>
<evidence type="ECO:0000313" key="3">
    <source>
        <dbReference type="Proteomes" id="UP000256964"/>
    </source>
</evidence>
<comment type="similarity">
    <text evidence="1">Belongs to the actin family.</text>
</comment>
<evidence type="ECO:0000313" key="2">
    <source>
        <dbReference type="EMBL" id="RDX53169.1"/>
    </source>
</evidence>
<dbReference type="Proteomes" id="UP000256964">
    <property type="component" value="Unassembled WGS sequence"/>
</dbReference>
<dbReference type="OrthoDB" id="5132116at2759"/>
<gene>
    <name evidence="2" type="ORF">OH76DRAFT_1433178</name>
</gene>
<accession>A0A371DKW4</accession>
<dbReference type="Pfam" id="PF00022">
    <property type="entry name" value="Actin"/>
    <property type="match status" value="1"/>
</dbReference>
<evidence type="ECO:0000256" key="1">
    <source>
        <dbReference type="RuleBase" id="RU000487"/>
    </source>
</evidence>
<organism evidence="2 3">
    <name type="scientific">Lentinus brumalis</name>
    <dbReference type="NCBI Taxonomy" id="2498619"/>
    <lineage>
        <taxon>Eukaryota</taxon>
        <taxon>Fungi</taxon>
        <taxon>Dikarya</taxon>
        <taxon>Basidiomycota</taxon>
        <taxon>Agaricomycotina</taxon>
        <taxon>Agaricomycetes</taxon>
        <taxon>Polyporales</taxon>
        <taxon>Polyporaceae</taxon>
        <taxon>Lentinus</taxon>
    </lineage>
</organism>
<reference evidence="2 3" key="1">
    <citation type="journal article" date="2018" name="Biotechnol. Biofuels">
        <title>Integrative visual omics of the white-rot fungus Polyporus brumalis exposes the biotechnological potential of its oxidative enzymes for delignifying raw plant biomass.</title>
        <authorList>
            <person name="Miyauchi S."/>
            <person name="Rancon A."/>
            <person name="Drula E."/>
            <person name="Hage H."/>
            <person name="Chaduli D."/>
            <person name="Favel A."/>
            <person name="Grisel S."/>
            <person name="Henrissat B."/>
            <person name="Herpoel-Gimbert I."/>
            <person name="Ruiz-Duenas F.J."/>
            <person name="Chevret D."/>
            <person name="Hainaut M."/>
            <person name="Lin J."/>
            <person name="Wang M."/>
            <person name="Pangilinan J."/>
            <person name="Lipzen A."/>
            <person name="Lesage-Meessen L."/>
            <person name="Navarro D."/>
            <person name="Riley R."/>
            <person name="Grigoriev I.V."/>
            <person name="Zhou S."/>
            <person name="Raouche S."/>
            <person name="Rosso M.N."/>
        </authorList>
    </citation>
    <scope>NUCLEOTIDE SEQUENCE [LARGE SCALE GENOMIC DNA]</scope>
    <source>
        <strain evidence="2 3">BRFM 1820</strain>
    </source>
</reference>
<dbReference type="Gene3D" id="3.30.420.40">
    <property type="match status" value="4"/>
</dbReference>
<sequence>MQSTSTKPNYGGDEVAALVLDFGSSSLRAGYAGDDTPKAIIPTSFGYLEEEAASNGDVSMGDASAPEGEQLQAPKPKAKLYIGQNGPSLWRRGMHVANPMNDGLIQNFDTVPPLINHALSEVMRCNAAEHPVLVTEAAWNTTANRERMAEIMFEEFQVPAFYIANTGVLNAFAAGKGSALVIDIGQSTASVTPVVDGFVLRKGLQHCALPQLVHAHARHLLTSPSSNRPGIQLLPHQLIASKMPVDVGVPPRFTLREDRIAGTTDSWRAWAEAHEVDEWIQSVGGCLVQGWNEQFAQQQGPRHYEFPTGYNNYFTGLERFAVGEQFFTHSTQLQASNPNLPKTIPALIMSSIGQTDLDLRQVLLGNVVLTGGGSLFAGFADRLATEMSRQFPHVGLHSICPNALKLMRRQVKIHAPGNPTERRYGGWLGGSILASLGTFHQLWISKEEWQEHGKAIVSQRCK</sequence>